<name>A0ACC2S9M0_9FUNG</name>
<proteinExistence type="predicted"/>
<comment type="caution">
    <text evidence="1">The sequence shown here is derived from an EMBL/GenBank/DDBJ whole genome shotgun (WGS) entry which is preliminary data.</text>
</comment>
<evidence type="ECO:0000313" key="2">
    <source>
        <dbReference type="Proteomes" id="UP001165960"/>
    </source>
</evidence>
<evidence type="ECO:0000313" key="1">
    <source>
        <dbReference type="EMBL" id="KAJ9059010.1"/>
    </source>
</evidence>
<dbReference type="EMBL" id="QTSX02005699">
    <property type="protein sequence ID" value="KAJ9059010.1"/>
    <property type="molecule type" value="Genomic_DNA"/>
</dbReference>
<dbReference type="Proteomes" id="UP001165960">
    <property type="component" value="Unassembled WGS sequence"/>
</dbReference>
<accession>A0ACC2S9M0</accession>
<protein>
    <submittedName>
        <fullName evidence="1">Uncharacterized protein</fullName>
    </submittedName>
</protein>
<reference evidence="1" key="1">
    <citation type="submission" date="2022-04" db="EMBL/GenBank/DDBJ databases">
        <title>Genome of the entomopathogenic fungus Entomophthora muscae.</title>
        <authorList>
            <person name="Elya C."/>
            <person name="Lovett B.R."/>
            <person name="Lee E."/>
            <person name="Macias A.M."/>
            <person name="Hajek A.E."/>
            <person name="De Bivort B.L."/>
            <person name="Kasson M.T."/>
            <person name="De Fine Licht H.H."/>
            <person name="Stajich J.E."/>
        </authorList>
    </citation>
    <scope>NUCLEOTIDE SEQUENCE</scope>
    <source>
        <strain evidence="1">Berkeley</strain>
    </source>
</reference>
<organism evidence="1 2">
    <name type="scientific">Entomophthora muscae</name>
    <dbReference type="NCBI Taxonomy" id="34485"/>
    <lineage>
        <taxon>Eukaryota</taxon>
        <taxon>Fungi</taxon>
        <taxon>Fungi incertae sedis</taxon>
        <taxon>Zoopagomycota</taxon>
        <taxon>Entomophthoromycotina</taxon>
        <taxon>Entomophthoromycetes</taxon>
        <taxon>Entomophthorales</taxon>
        <taxon>Entomophthoraceae</taxon>
        <taxon>Entomophthora</taxon>
    </lineage>
</organism>
<gene>
    <name evidence="1" type="ORF">DSO57_1006783</name>
</gene>
<keyword evidence="2" id="KW-1185">Reference proteome</keyword>
<sequence length="89" mass="9222">MYPVRGNEDPHVNVILESLTLPDSASSLPQTPPTPPVASPQLLVLAPAPSPGLDPPLSSWYASARLSGGPALLSGRPGHLCKAVTQLCF</sequence>